<dbReference type="OrthoDB" id="10601481at2759"/>
<proteinExistence type="predicted"/>
<gene>
    <name evidence="2" type="ORF">C2E21_3615</name>
</gene>
<dbReference type="EMBL" id="LHPG02000006">
    <property type="protein sequence ID" value="PRW58012.1"/>
    <property type="molecule type" value="Genomic_DNA"/>
</dbReference>
<name>A0A2P6TVC0_CHLSO</name>
<comment type="caution">
    <text evidence="2">The sequence shown here is derived from an EMBL/GenBank/DDBJ whole genome shotgun (WGS) entry which is preliminary data.</text>
</comment>
<organism evidence="2 3">
    <name type="scientific">Chlorella sorokiniana</name>
    <name type="common">Freshwater green alga</name>
    <dbReference type="NCBI Taxonomy" id="3076"/>
    <lineage>
        <taxon>Eukaryota</taxon>
        <taxon>Viridiplantae</taxon>
        <taxon>Chlorophyta</taxon>
        <taxon>core chlorophytes</taxon>
        <taxon>Trebouxiophyceae</taxon>
        <taxon>Chlorellales</taxon>
        <taxon>Chlorellaceae</taxon>
        <taxon>Chlorella clade</taxon>
        <taxon>Chlorella</taxon>
    </lineage>
</organism>
<accession>A0A2P6TVC0</accession>
<sequence length="604" mass="64708">MVMFCTTLEEAFFRIIYMIGHNKPCWAGSPAALAASQPQLVEATVVVARYVRTWLGPHNAQLKGEFGQRDSPLMRQLTLQAAARPDVLEGVTAEVALVKLCMGHLDTLGNLGVWAHSPPDALDRLRSWGVVAYSLVPQLCGLAEALGQGPTTKQSEALCHLLRCLRSLAEMGLADEAVRAGGSRLLSVTAAAFLAHPDAERLLPDEIWFMQDVALQHPSLWVALVSGGTVAQLLGWAAAHLQKPLAWDLLIIAALVAECCAQLDALTGSATLPLLASVWQGSSGSAPQQAALGGGGSGRAGGRGGRGNRGRGRGAPLAQPAAVDGQRLHDELQQEVVRQMQGLKRSVHVFLGELNTMLEPPEPRRYSKKLPEELRTRLLRRSLWESLSTRLLPELLAVCSRAFGLQGALCRRCHEYVGRTGRLPDFPAGQRPKLQGPCCNPACRAEHTAGNWNSAPTGSGLQGTVCGRCRERFLSDGRWPDSPPRKFPPPGSLRGPCANAACGTEQAKRWDAASAGCGVEGVVCHRCRVYWDTYGRLPTRPKVELAPRGSLQAPAGTGLEGAICQRCYQAFRTTGSLPTTPNARLRRVLAGLQQHEGGAELGGS</sequence>
<feature type="compositionally biased region" description="Gly residues" evidence="1">
    <location>
        <begin position="292"/>
        <end position="305"/>
    </location>
</feature>
<feature type="region of interest" description="Disordered" evidence="1">
    <location>
        <begin position="286"/>
        <end position="324"/>
    </location>
</feature>
<reference evidence="2 3" key="1">
    <citation type="journal article" date="2018" name="Plant J.">
        <title>Genome sequences of Chlorella sorokiniana UTEX 1602 and Micractinium conductrix SAG 241.80: implications to maltose excretion by a green alga.</title>
        <authorList>
            <person name="Arriola M.B."/>
            <person name="Velmurugan N."/>
            <person name="Zhang Y."/>
            <person name="Plunkett M.H."/>
            <person name="Hondzo H."/>
            <person name="Barney B.M."/>
        </authorList>
    </citation>
    <scope>NUCLEOTIDE SEQUENCE [LARGE SCALE GENOMIC DNA]</scope>
    <source>
        <strain evidence="3">UTEX 1602</strain>
    </source>
</reference>
<protein>
    <submittedName>
        <fullName evidence="2">UPF0258 KIAA1024-like protein</fullName>
    </submittedName>
</protein>
<keyword evidence="3" id="KW-1185">Reference proteome</keyword>
<dbReference type="Proteomes" id="UP000239899">
    <property type="component" value="Unassembled WGS sequence"/>
</dbReference>
<dbReference type="AlphaFoldDB" id="A0A2P6TVC0"/>
<evidence type="ECO:0000313" key="3">
    <source>
        <dbReference type="Proteomes" id="UP000239899"/>
    </source>
</evidence>
<evidence type="ECO:0000313" key="2">
    <source>
        <dbReference type="EMBL" id="PRW58012.1"/>
    </source>
</evidence>
<evidence type="ECO:0000256" key="1">
    <source>
        <dbReference type="SAM" id="MobiDB-lite"/>
    </source>
</evidence>